<protein>
    <submittedName>
        <fullName evidence="2">Uncharacterized protein</fullName>
    </submittedName>
</protein>
<reference evidence="2" key="1">
    <citation type="submission" date="2022-11" db="UniProtKB">
        <authorList>
            <consortium name="WormBaseParasite"/>
        </authorList>
    </citation>
    <scope>IDENTIFICATION</scope>
</reference>
<dbReference type="WBParaSite" id="PS1159_v2.g13910.t1">
    <property type="protein sequence ID" value="PS1159_v2.g13910.t1"/>
    <property type="gene ID" value="PS1159_v2.g13910"/>
</dbReference>
<evidence type="ECO:0000313" key="2">
    <source>
        <dbReference type="WBParaSite" id="PS1159_v2.g13910.t1"/>
    </source>
</evidence>
<name>A0AC35F7J3_9BILA</name>
<accession>A0AC35F7J3</accession>
<sequence length="330" mass="37354">MPDSTVSDNYMEKSWNKFSKISNFPILNNEIKKEKAGKHWKDDSTSSINNSTRSLHITAHENSSESVTFDSLNDKENDLKNDKFGSIKKHEILDTSMFFIQNSSEFPRQQNYEVPEPEVYQYKASQRLLNPNEASVIVQQAGTVTEIWMFLWFLLFVVSTGVMISITCKKRSSASKKQQRQRNNNVESNKSKKCDVKDGQNGGEKDLTIKEIAAAPSNAVIPPQDEKQNVKDESRKEKINEDLEGPSKKELYATPGPSNILPKLDPAEIKEASEVFPVASLKKEIVSHDQSADKMSLENTLKEVPRRMPETDIVHDKDSAAQVFTNDQLL</sequence>
<organism evidence="1 2">
    <name type="scientific">Panagrolaimus sp. PS1159</name>
    <dbReference type="NCBI Taxonomy" id="55785"/>
    <lineage>
        <taxon>Eukaryota</taxon>
        <taxon>Metazoa</taxon>
        <taxon>Ecdysozoa</taxon>
        <taxon>Nematoda</taxon>
        <taxon>Chromadorea</taxon>
        <taxon>Rhabditida</taxon>
        <taxon>Tylenchina</taxon>
        <taxon>Panagrolaimomorpha</taxon>
        <taxon>Panagrolaimoidea</taxon>
        <taxon>Panagrolaimidae</taxon>
        <taxon>Panagrolaimus</taxon>
    </lineage>
</organism>
<proteinExistence type="predicted"/>
<dbReference type="Proteomes" id="UP000887580">
    <property type="component" value="Unplaced"/>
</dbReference>
<evidence type="ECO:0000313" key="1">
    <source>
        <dbReference type="Proteomes" id="UP000887580"/>
    </source>
</evidence>